<feature type="chain" id="PRO_5014708109" evidence="1">
    <location>
        <begin position="23"/>
        <end position="123"/>
    </location>
</feature>
<protein>
    <submittedName>
        <fullName evidence="2">Putative secreted protein</fullName>
    </submittedName>
</protein>
<feature type="signal peptide" evidence="1">
    <location>
        <begin position="1"/>
        <end position="22"/>
    </location>
</feature>
<proteinExistence type="predicted"/>
<accession>A0A2M4DN63</accession>
<name>A0A2M4DN63_ANODA</name>
<dbReference type="EMBL" id="GGFL01014400">
    <property type="protein sequence ID" value="MBW78578.1"/>
    <property type="molecule type" value="Transcribed_RNA"/>
</dbReference>
<reference evidence="2" key="1">
    <citation type="submission" date="2018-01" db="EMBL/GenBank/DDBJ databases">
        <title>An insight into the sialome of Amazonian anophelines.</title>
        <authorList>
            <person name="Ribeiro J.M."/>
            <person name="Scarpassa V."/>
            <person name="Calvo E."/>
        </authorList>
    </citation>
    <scope>NUCLEOTIDE SEQUENCE</scope>
</reference>
<evidence type="ECO:0000313" key="2">
    <source>
        <dbReference type="EMBL" id="MBW78578.1"/>
    </source>
</evidence>
<sequence length="123" mass="14193">MLVCVSVCVCVCVCVCLPRVAIYDILCDPDTTLSFVLLFKHRNHLIVLHVWLDFWNRLCCRPVIVQSHLRLSFMIFKRFIIYLSNCAVHGDNEKPNKCDLQITRPGKRKYNTQSSSSKLGKCC</sequence>
<dbReference type="AlphaFoldDB" id="A0A2M4DN63"/>
<keyword evidence="1" id="KW-0732">Signal</keyword>
<evidence type="ECO:0000256" key="1">
    <source>
        <dbReference type="SAM" id="SignalP"/>
    </source>
</evidence>
<organism evidence="2">
    <name type="scientific">Anopheles darlingi</name>
    <name type="common">Mosquito</name>
    <dbReference type="NCBI Taxonomy" id="43151"/>
    <lineage>
        <taxon>Eukaryota</taxon>
        <taxon>Metazoa</taxon>
        <taxon>Ecdysozoa</taxon>
        <taxon>Arthropoda</taxon>
        <taxon>Hexapoda</taxon>
        <taxon>Insecta</taxon>
        <taxon>Pterygota</taxon>
        <taxon>Neoptera</taxon>
        <taxon>Endopterygota</taxon>
        <taxon>Diptera</taxon>
        <taxon>Nematocera</taxon>
        <taxon>Culicoidea</taxon>
        <taxon>Culicidae</taxon>
        <taxon>Anophelinae</taxon>
        <taxon>Anopheles</taxon>
    </lineage>
</organism>